<accession>A0A0M6YNR8</accession>
<feature type="chain" id="PRO_5005808475" evidence="1">
    <location>
        <begin position="19"/>
        <end position="186"/>
    </location>
</feature>
<evidence type="ECO:0000313" key="4">
    <source>
        <dbReference type="Proteomes" id="UP000049222"/>
    </source>
</evidence>
<dbReference type="Proteomes" id="UP000049222">
    <property type="component" value="Unassembled WGS sequence"/>
</dbReference>
<dbReference type="AlphaFoldDB" id="A0A0M6YNR8"/>
<dbReference type="InterPro" id="IPR018247">
    <property type="entry name" value="EF_Hand_1_Ca_BS"/>
</dbReference>
<keyword evidence="4" id="KW-1185">Reference proteome</keyword>
<dbReference type="Pfam" id="PF13202">
    <property type="entry name" value="EF-hand_5"/>
    <property type="match status" value="2"/>
</dbReference>
<feature type="domain" description="EF-hand" evidence="2">
    <location>
        <begin position="110"/>
        <end position="145"/>
    </location>
</feature>
<protein>
    <submittedName>
        <fullName evidence="3">EF hand</fullName>
    </submittedName>
</protein>
<organism evidence="3 4">
    <name type="scientific">Jannaschia donghaensis</name>
    <dbReference type="NCBI Taxonomy" id="420998"/>
    <lineage>
        <taxon>Bacteria</taxon>
        <taxon>Pseudomonadati</taxon>
        <taxon>Pseudomonadota</taxon>
        <taxon>Alphaproteobacteria</taxon>
        <taxon>Rhodobacterales</taxon>
        <taxon>Roseobacteraceae</taxon>
        <taxon>Jannaschia</taxon>
    </lineage>
</organism>
<evidence type="ECO:0000256" key="1">
    <source>
        <dbReference type="SAM" id="SignalP"/>
    </source>
</evidence>
<dbReference type="PROSITE" id="PS50222">
    <property type="entry name" value="EF_HAND_2"/>
    <property type="match status" value="1"/>
</dbReference>
<evidence type="ECO:0000313" key="3">
    <source>
        <dbReference type="EMBL" id="CTQ51173.1"/>
    </source>
</evidence>
<dbReference type="Gene3D" id="1.10.238.10">
    <property type="entry name" value="EF-hand"/>
    <property type="match status" value="1"/>
</dbReference>
<dbReference type="EMBL" id="CXSU01000012">
    <property type="protein sequence ID" value="CTQ51173.1"/>
    <property type="molecule type" value="Genomic_DNA"/>
</dbReference>
<dbReference type="InterPro" id="IPR011992">
    <property type="entry name" value="EF-hand-dom_pair"/>
</dbReference>
<evidence type="ECO:0000259" key="2">
    <source>
        <dbReference type="PROSITE" id="PS50222"/>
    </source>
</evidence>
<name>A0A0M6YNR8_9RHOB</name>
<reference evidence="3 4" key="1">
    <citation type="submission" date="2015-07" db="EMBL/GenBank/DDBJ databases">
        <authorList>
            <person name="Noorani M."/>
        </authorList>
    </citation>
    <scope>NUCLEOTIDE SEQUENCE [LARGE SCALE GENOMIC DNA]</scope>
    <source>
        <strain evidence="3 4">CECT 7802</strain>
    </source>
</reference>
<gene>
    <name evidence="3" type="ORF">JDO7802_03211</name>
</gene>
<sequence>MNAVLTALVVSVGTVAVAQVAVPAEDALVTDRMARVIEYSRDLDHMQARFFDPFLQLSASSAGIEIASIPKLIQADRARKLATWMTGYAALDLDWNGSLTREEIARRHRSDDEETDAQMATLDDDGDGSVSLDELHDAAATGVILTGEDLITDLAHWDLDGNGFVSRPEFRAVVDAELTRQNEASR</sequence>
<dbReference type="GO" id="GO:0005509">
    <property type="term" value="F:calcium ion binding"/>
    <property type="evidence" value="ECO:0007669"/>
    <property type="project" value="InterPro"/>
</dbReference>
<dbReference type="InterPro" id="IPR002048">
    <property type="entry name" value="EF_hand_dom"/>
</dbReference>
<dbReference type="SUPFAM" id="SSF47473">
    <property type="entry name" value="EF-hand"/>
    <property type="match status" value="1"/>
</dbReference>
<dbReference type="PROSITE" id="PS00018">
    <property type="entry name" value="EF_HAND_1"/>
    <property type="match status" value="2"/>
</dbReference>
<feature type="signal peptide" evidence="1">
    <location>
        <begin position="1"/>
        <end position="18"/>
    </location>
</feature>
<keyword evidence="1" id="KW-0732">Signal</keyword>
<proteinExistence type="predicted"/>
<dbReference type="STRING" id="420998.JDO7802_03211"/>
<dbReference type="SMART" id="SM00054">
    <property type="entry name" value="EFh"/>
    <property type="match status" value="2"/>
</dbReference>